<dbReference type="AlphaFoldDB" id="A0AAD3CJH1"/>
<comment type="caution">
    <text evidence="3">The sequence shown here is derived from an EMBL/GenBank/DDBJ whole genome shotgun (WGS) entry which is preliminary data.</text>
</comment>
<name>A0AAD3CJH1_9STRA</name>
<keyword evidence="4" id="KW-1185">Reference proteome</keyword>
<sequence length="362" mass="40308">MKHIFISFLIIGFLSQAADAAANASMPSFLKKQVNDMNIDQEFRADSKAARDLLSAATPSSASRQLEENFSFIGDYAIKFQNCNSVTEWNGNEKVISRNLVRFRLCPLNSCSSSTTSGCYSKYGDYVVDLSTFVYYYMQAQANANNDIKDYCKDSCYGDNNYDTCYEKCFDTMGGYSMVASTSGNAYDLDATEFAQCDQFDQYFYMAPYCSEDGTMVHLGLYTDDQCTVASSCDESCFYNMNGYALPYASTSMISNNCLSCTQNTIWENNGNNNARKECGKIYSNAGKCETKLYSIAYPNESACNFIEGLKYLGNNGVISGVKKSKEASFIIGLLLFSTVLLAVYIQYLSSKLSKARYHLSK</sequence>
<dbReference type="EMBL" id="BLLK01000022">
    <property type="protein sequence ID" value="GFH46240.1"/>
    <property type="molecule type" value="Genomic_DNA"/>
</dbReference>
<feature type="transmembrane region" description="Helical" evidence="1">
    <location>
        <begin position="328"/>
        <end position="348"/>
    </location>
</feature>
<organism evidence="3 4">
    <name type="scientific">Chaetoceros tenuissimus</name>
    <dbReference type="NCBI Taxonomy" id="426638"/>
    <lineage>
        <taxon>Eukaryota</taxon>
        <taxon>Sar</taxon>
        <taxon>Stramenopiles</taxon>
        <taxon>Ochrophyta</taxon>
        <taxon>Bacillariophyta</taxon>
        <taxon>Coscinodiscophyceae</taxon>
        <taxon>Chaetocerotophycidae</taxon>
        <taxon>Chaetocerotales</taxon>
        <taxon>Chaetocerotaceae</taxon>
        <taxon>Chaetoceros</taxon>
    </lineage>
</organism>
<reference evidence="3 4" key="1">
    <citation type="journal article" date="2021" name="Sci. Rep.">
        <title>The genome of the diatom Chaetoceros tenuissimus carries an ancient integrated fragment of an extant virus.</title>
        <authorList>
            <person name="Hongo Y."/>
            <person name="Kimura K."/>
            <person name="Takaki Y."/>
            <person name="Yoshida Y."/>
            <person name="Baba S."/>
            <person name="Kobayashi G."/>
            <person name="Nagasaki K."/>
            <person name="Hano T."/>
            <person name="Tomaru Y."/>
        </authorList>
    </citation>
    <scope>NUCLEOTIDE SEQUENCE [LARGE SCALE GENOMIC DNA]</scope>
    <source>
        <strain evidence="3 4">NIES-3715</strain>
    </source>
</reference>
<evidence type="ECO:0000313" key="4">
    <source>
        <dbReference type="Proteomes" id="UP001054902"/>
    </source>
</evidence>
<keyword evidence="2" id="KW-0732">Signal</keyword>
<protein>
    <submittedName>
        <fullName evidence="3">Uncharacterized protein</fullName>
    </submittedName>
</protein>
<keyword evidence="1" id="KW-0812">Transmembrane</keyword>
<accession>A0AAD3CJH1</accession>
<evidence type="ECO:0000256" key="2">
    <source>
        <dbReference type="SAM" id="SignalP"/>
    </source>
</evidence>
<evidence type="ECO:0000256" key="1">
    <source>
        <dbReference type="SAM" id="Phobius"/>
    </source>
</evidence>
<feature type="chain" id="PRO_5042201449" evidence="2">
    <location>
        <begin position="21"/>
        <end position="362"/>
    </location>
</feature>
<feature type="signal peptide" evidence="2">
    <location>
        <begin position="1"/>
        <end position="20"/>
    </location>
</feature>
<keyword evidence="1" id="KW-1133">Transmembrane helix</keyword>
<gene>
    <name evidence="3" type="ORF">CTEN210_02714</name>
</gene>
<dbReference type="Proteomes" id="UP001054902">
    <property type="component" value="Unassembled WGS sequence"/>
</dbReference>
<keyword evidence="1" id="KW-0472">Membrane</keyword>
<evidence type="ECO:0000313" key="3">
    <source>
        <dbReference type="EMBL" id="GFH46240.1"/>
    </source>
</evidence>
<proteinExistence type="predicted"/>